<dbReference type="InterPro" id="IPR038666">
    <property type="entry name" value="SSP1_head-tail_sf"/>
</dbReference>
<accession>A0ABZ1YAP2</accession>
<dbReference type="Gene3D" id="2.40.10.270">
    <property type="entry name" value="Bacteriophage SPP1 head-tail adaptor protein"/>
    <property type="match status" value="1"/>
</dbReference>
<dbReference type="InterPro" id="IPR008767">
    <property type="entry name" value="Phage_SPP1_head-tail_adaptor"/>
</dbReference>
<organism evidence="1">
    <name type="scientific">Streptomyces althioticus</name>
    <dbReference type="NCBI Taxonomy" id="83380"/>
    <lineage>
        <taxon>Bacteria</taxon>
        <taxon>Bacillati</taxon>
        <taxon>Actinomycetota</taxon>
        <taxon>Actinomycetes</taxon>
        <taxon>Kitasatosporales</taxon>
        <taxon>Streptomycetaceae</taxon>
        <taxon>Streptomyces</taxon>
        <taxon>Streptomyces althioticus group</taxon>
    </lineage>
</organism>
<protein>
    <submittedName>
        <fullName evidence="1">Head-tail adaptor protein</fullName>
    </submittedName>
</protein>
<dbReference type="Pfam" id="PF05521">
    <property type="entry name" value="Phage_HCP"/>
    <property type="match status" value="1"/>
</dbReference>
<name>A0ABZ1YAP2_9ACTN</name>
<dbReference type="EMBL" id="CP109207">
    <property type="protein sequence ID" value="WUU56618.1"/>
    <property type="molecule type" value="Genomic_DNA"/>
</dbReference>
<dbReference type="RefSeq" id="WP_395759478.1">
    <property type="nucleotide sequence ID" value="NZ_CP109207.1"/>
</dbReference>
<sequence>MSQWDERVEVYSAEEVQGTYTTKRDWTNPVLVLTSRASVQPDRNFEMRSPERDLAQERLVVFLPYTEAIDDQHRVKWRGDWYEIDGPPDLWPYGSTRHTRLVIWRAKNG</sequence>
<evidence type="ECO:0000313" key="1">
    <source>
        <dbReference type="EMBL" id="WUU56618.1"/>
    </source>
</evidence>
<reference evidence="1" key="1">
    <citation type="submission" date="2022-10" db="EMBL/GenBank/DDBJ databases">
        <title>The complete genomes of actinobacterial strains from the NBC collection.</title>
        <authorList>
            <person name="Joergensen T.S."/>
            <person name="Alvarez Arevalo M."/>
            <person name="Sterndorff E.B."/>
            <person name="Faurdal D."/>
            <person name="Vuksanovic O."/>
            <person name="Mourched A.-S."/>
            <person name="Charusanti P."/>
            <person name="Shaw S."/>
            <person name="Blin K."/>
            <person name="Weber T."/>
        </authorList>
    </citation>
    <scope>NUCLEOTIDE SEQUENCE [LARGE SCALE GENOMIC DNA]</scope>
    <source>
        <strain evidence="1">NBC 01686</strain>
    </source>
</reference>
<proteinExistence type="predicted"/>
<gene>
    <name evidence="1" type="ORF">OIE82_27130</name>
</gene>